<keyword evidence="3 9" id="KW-1003">Cell membrane</keyword>
<accession>A0A7U4P6A6</accession>
<comment type="subcellular location">
    <subcellularLocation>
        <location evidence="1 9">Cell membrane</location>
        <topology evidence="1 9">Multi-pass membrane protein</topology>
    </subcellularLocation>
</comment>
<dbReference type="AlphaFoldDB" id="A0A7U4P6A6"/>
<dbReference type="RefSeq" id="WP_006024597.1">
    <property type="nucleotide sequence ID" value="NZ_CP013380.1"/>
</dbReference>
<feature type="transmembrane region" description="Helical" evidence="9">
    <location>
        <begin position="72"/>
        <end position="92"/>
    </location>
</feature>
<keyword evidence="6 9" id="KW-1133">Transmembrane helix</keyword>
<sequence>MAEPISTRSQSSVSATAAGRALPVWHYPAALLAGAANTLTFAPTPHGGWLQLVVFAWLFAQLTRTTSWKHAAATGGAFGFGNFVTGIWWLYISMHVYGEMAAPLAGGALVLFCLYLSIYPAFSAGLWSFCAGHARNGKAADPRPFSPTWHGAFAFASAWAVGEWLRGNVLTGFPWLASGYAQVDGPLAGYASIVGVYGIGWVLALVAALVVQAIVRARESGRSRGNDRNSGGGNSRIDAPAGAAPHALRAPRVAAPALAAAALVALGPLLALVPWTVPANAPLTVRLLQGNVKQDIKFEEAGIKAAIAMYQKMITEKPADLVVTPETAIAVLIQELPEPFARAVRNFSDATNTAVLFGAVGGTVTDDGRIVDYTNSLYGVTPHSRDIYRYDKHHLVPFGEFIPWGFRWFVDLMKMPLGDFARGAPVQQPFIVRNQPVMADVCYEDIFGEEIAATIRDNPVSPGVLVNVTNLAWFGDTIALDQHLQIARMRSLETGRPMLRATNTGMTAAIDAQGRVIGRLKPFTIGSLDVRIEGTAGRTPYVTSGNATVLALSLLLLAFGFAFGPGLRRRG</sequence>
<dbReference type="CDD" id="cd07571">
    <property type="entry name" value="ALP_N-acyl_transferase"/>
    <property type="match status" value="1"/>
</dbReference>
<dbReference type="Proteomes" id="UP000594943">
    <property type="component" value="Chromosome 1"/>
</dbReference>
<dbReference type="SUPFAM" id="SSF56317">
    <property type="entry name" value="Carbon-nitrogen hydrolase"/>
    <property type="match status" value="1"/>
</dbReference>
<comment type="function">
    <text evidence="9">Catalyzes the phospholipid dependent N-acylation of the N-terminal cysteine of apolipoprotein, the last step in lipoprotein maturation.</text>
</comment>
<feature type="transmembrane region" description="Helical" evidence="9">
    <location>
        <begin position="257"/>
        <end position="277"/>
    </location>
</feature>
<keyword evidence="10" id="KW-0449">Lipoprotein</keyword>
<keyword evidence="7 9" id="KW-0472">Membrane</keyword>
<evidence type="ECO:0000256" key="9">
    <source>
        <dbReference type="HAMAP-Rule" id="MF_01148"/>
    </source>
</evidence>
<feature type="transmembrane region" description="Helical" evidence="9">
    <location>
        <begin position="547"/>
        <end position="567"/>
    </location>
</feature>
<dbReference type="EC" id="2.3.1.269" evidence="9"/>
<evidence type="ECO:0000256" key="5">
    <source>
        <dbReference type="ARBA" id="ARBA00022692"/>
    </source>
</evidence>
<dbReference type="HAMAP" id="MF_01148">
    <property type="entry name" value="Lnt"/>
    <property type="match status" value="1"/>
</dbReference>
<gene>
    <name evidence="9 10" type="primary">lnt</name>
    <name evidence="10" type="ORF">I6G56_04535</name>
</gene>
<dbReference type="NCBIfam" id="TIGR00546">
    <property type="entry name" value="lnt"/>
    <property type="match status" value="1"/>
</dbReference>
<dbReference type="PANTHER" id="PTHR38686">
    <property type="entry name" value="APOLIPOPROTEIN N-ACYLTRANSFERASE"/>
    <property type="match status" value="1"/>
</dbReference>
<protein>
    <recommendedName>
        <fullName evidence="9">Apolipoprotein N-acyltransferase</fullName>
        <shortName evidence="9">ALP N-acyltransferase</shortName>
        <ecNumber evidence="9">2.3.1.269</ecNumber>
    </recommendedName>
</protein>
<dbReference type="Gene3D" id="3.60.110.10">
    <property type="entry name" value="Carbon-nitrogen hydrolase"/>
    <property type="match status" value="1"/>
</dbReference>
<dbReference type="GO" id="GO:0005886">
    <property type="term" value="C:plasma membrane"/>
    <property type="evidence" value="ECO:0007669"/>
    <property type="project" value="UniProtKB-SubCell"/>
</dbReference>
<comment type="pathway">
    <text evidence="9">Protein modification; lipoprotein biosynthesis (N-acyl transfer).</text>
</comment>
<name>A0A7U4P6A6_9BURK</name>
<dbReference type="InterPro" id="IPR003010">
    <property type="entry name" value="C-N_Hydrolase"/>
</dbReference>
<accession>A0A7T2U2A4</accession>
<feature type="transmembrane region" description="Helical" evidence="9">
    <location>
        <begin position="104"/>
        <end position="127"/>
    </location>
</feature>
<dbReference type="KEGG" id="bhg:I6G56_04535"/>
<feature type="transmembrane region" description="Helical" evidence="9">
    <location>
        <begin position="148"/>
        <end position="167"/>
    </location>
</feature>
<comment type="catalytic activity">
    <reaction evidence="9">
        <text>N-terminal S-1,2-diacyl-sn-glyceryl-L-cysteinyl-[lipoprotein] + a glycerophospholipid = N-acyl-S-1,2-diacyl-sn-glyceryl-L-cysteinyl-[lipoprotein] + a 2-acyl-sn-glycero-3-phospholipid + H(+)</text>
        <dbReference type="Rhea" id="RHEA:48228"/>
        <dbReference type="Rhea" id="RHEA-COMP:14681"/>
        <dbReference type="Rhea" id="RHEA-COMP:14684"/>
        <dbReference type="ChEBI" id="CHEBI:15378"/>
        <dbReference type="ChEBI" id="CHEBI:136912"/>
        <dbReference type="ChEBI" id="CHEBI:140656"/>
        <dbReference type="ChEBI" id="CHEBI:140657"/>
        <dbReference type="ChEBI" id="CHEBI:140660"/>
        <dbReference type="EC" id="2.3.1.269"/>
    </reaction>
</comment>
<reference evidence="10 11" key="1">
    <citation type="submission" date="2020-12" db="EMBL/GenBank/DDBJ databases">
        <title>FDA dAtabase for Regulatory Grade micrObial Sequences (FDA-ARGOS): Supporting development and validation of Infectious Disease Dx tests.</title>
        <authorList>
            <person name="Nelson B."/>
            <person name="Plummer A."/>
            <person name="Tallon L."/>
            <person name="Sadzewicz L."/>
            <person name="Zhao X."/>
            <person name="Boylan J."/>
            <person name="Ott S."/>
            <person name="Bowen H."/>
            <person name="Vavikolanu K."/>
            <person name="Mehta A."/>
            <person name="Aluvathingal J."/>
            <person name="Nadendla S."/>
            <person name="Myers T."/>
            <person name="Yan Y."/>
            <person name="Sichtig H."/>
        </authorList>
    </citation>
    <scope>NUCLEOTIDE SEQUENCE [LARGE SCALE GENOMIC DNA]</scope>
    <source>
        <strain evidence="10 11">FDAARGOS_899</strain>
    </source>
</reference>
<dbReference type="InterPro" id="IPR045378">
    <property type="entry name" value="LNT_N"/>
</dbReference>
<dbReference type="InterPro" id="IPR036526">
    <property type="entry name" value="C-N_Hydrolase_sf"/>
</dbReference>
<dbReference type="Pfam" id="PF20154">
    <property type="entry name" value="LNT_N"/>
    <property type="match status" value="1"/>
</dbReference>
<feature type="transmembrane region" description="Helical" evidence="9">
    <location>
        <begin position="187"/>
        <end position="215"/>
    </location>
</feature>
<keyword evidence="5 9" id="KW-0812">Transmembrane</keyword>
<dbReference type="UniPathway" id="UPA00666"/>
<evidence type="ECO:0000256" key="7">
    <source>
        <dbReference type="ARBA" id="ARBA00023136"/>
    </source>
</evidence>
<evidence type="ECO:0000313" key="11">
    <source>
        <dbReference type="Proteomes" id="UP000594943"/>
    </source>
</evidence>
<comment type="similarity">
    <text evidence="2 9">Belongs to the CN hydrolase family. Apolipoprotein N-acyltransferase subfamily.</text>
</comment>
<evidence type="ECO:0000256" key="1">
    <source>
        <dbReference type="ARBA" id="ARBA00004651"/>
    </source>
</evidence>
<keyword evidence="8 9" id="KW-0012">Acyltransferase</keyword>
<dbReference type="Pfam" id="PF00795">
    <property type="entry name" value="CN_hydrolase"/>
    <property type="match status" value="1"/>
</dbReference>
<dbReference type="PROSITE" id="PS50263">
    <property type="entry name" value="CN_HYDROLASE"/>
    <property type="match status" value="1"/>
</dbReference>
<dbReference type="EMBL" id="CP065686">
    <property type="protein sequence ID" value="QPS44377.1"/>
    <property type="molecule type" value="Genomic_DNA"/>
</dbReference>
<evidence type="ECO:0000256" key="4">
    <source>
        <dbReference type="ARBA" id="ARBA00022679"/>
    </source>
</evidence>
<dbReference type="GO" id="GO:0042158">
    <property type="term" value="P:lipoprotein biosynthetic process"/>
    <property type="evidence" value="ECO:0007669"/>
    <property type="project" value="UniProtKB-UniRule"/>
</dbReference>
<dbReference type="GO" id="GO:0016410">
    <property type="term" value="F:N-acyltransferase activity"/>
    <property type="evidence" value="ECO:0007669"/>
    <property type="project" value="UniProtKB-UniRule"/>
</dbReference>
<evidence type="ECO:0000256" key="6">
    <source>
        <dbReference type="ARBA" id="ARBA00022989"/>
    </source>
</evidence>
<evidence type="ECO:0000313" key="10">
    <source>
        <dbReference type="EMBL" id="QPS44377.1"/>
    </source>
</evidence>
<evidence type="ECO:0000256" key="3">
    <source>
        <dbReference type="ARBA" id="ARBA00022475"/>
    </source>
</evidence>
<evidence type="ECO:0000256" key="8">
    <source>
        <dbReference type="ARBA" id="ARBA00023315"/>
    </source>
</evidence>
<dbReference type="InterPro" id="IPR004563">
    <property type="entry name" value="Apolipo_AcylTrfase"/>
</dbReference>
<dbReference type="PANTHER" id="PTHR38686:SF1">
    <property type="entry name" value="APOLIPOPROTEIN N-ACYLTRANSFERASE"/>
    <property type="match status" value="1"/>
</dbReference>
<proteinExistence type="inferred from homology"/>
<evidence type="ECO:0000256" key="2">
    <source>
        <dbReference type="ARBA" id="ARBA00010065"/>
    </source>
</evidence>
<organism evidence="10 11">
    <name type="scientific">Burkholderia humptydooensis</name>
    <dbReference type="NCBI Taxonomy" id="430531"/>
    <lineage>
        <taxon>Bacteria</taxon>
        <taxon>Pseudomonadati</taxon>
        <taxon>Pseudomonadota</taxon>
        <taxon>Betaproteobacteria</taxon>
        <taxon>Burkholderiales</taxon>
        <taxon>Burkholderiaceae</taxon>
        <taxon>Burkholderia</taxon>
        <taxon>pseudomallei group</taxon>
    </lineage>
</organism>
<keyword evidence="4 9" id="KW-0808">Transferase</keyword>